<evidence type="ECO:0000313" key="11">
    <source>
        <dbReference type="Proteomes" id="UP000054560"/>
    </source>
</evidence>
<organism evidence="10 11">
    <name type="scientific">Sphaeroforma arctica JP610</name>
    <dbReference type="NCBI Taxonomy" id="667725"/>
    <lineage>
        <taxon>Eukaryota</taxon>
        <taxon>Ichthyosporea</taxon>
        <taxon>Ichthyophonida</taxon>
        <taxon>Sphaeroforma</taxon>
    </lineage>
</organism>
<dbReference type="InterPro" id="IPR005123">
    <property type="entry name" value="Oxoglu/Fe-dep_dioxygenase_dom"/>
</dbReference>
<keyword evidence="11" id="KW-1185">Reference proteome</keyword>
<dbReference type="PANTHER" id="PTHR46030">
    <property type="entry name" value="ALPHA-KETOGLUTARATE-DEPENDENT DIOXYGENASE ALKB HOMOLOG 6"/>
    <property type="match status" value="1"/>
</dbReference>
<dbReference type="Proteomes" id="UP000054560">
    <property type="component" value="Unassembled WGS sequence"/>
</dbReference>
<keyword evidence="6" id="KW-0408">Iron</keyword>
<evidence type="ECO:0000259" key="9">
    <source>
        <dbReference type="PROSITE" id="PS51471"/>
    </source>
</evidence>
<dbReference type="AlphaFoldDB" id="A0A0L0G2V9"/>
<dbReference type="PANTHER" id="PTHR46030:SF1">
    <property type="entry name" value="ALPHA-KETOGLUTARATE-DEPENDENT DIOXYGENASE ALKB HOMOLOG 6"/>
    <property type="match status" value="1"/>
</dbReference>
<dbReference type="GO" id="GO:0051213">
    <property type="term" value="F:dioxygenase activity"/>
    <property type="evidence" value="ECO:0007669"/>
    <property type="project" value="UniProtKB-KW"/>
</dbReference>
<dbReference type="PROSITE" id="PS51471">
    <property type="entry name" value="FE2OG_OXY"/>
    <property type="match status" value="1"/>
</dbReference>
<dbReference type="GeneID" id="25905680"/>
<feature type="domain" description="Fe2OG dioxygenase" evidence="9">
    <location>
        <begin position="96"/>
        <end position="237"/>
    </location>
</feature>
<proteinExistence type="inferred from homology"/>
<dbReference type="SUPFAM" id="SSF51197">
    <property type="entry name" value="Clavaminate synthase-like"/>
    <property type="match status" value="1"/>
</dbReference>
<dbReference type="InterPro" id="IPR032862">
    <property type="entry name" value="ALKBH6"/>
</dbReference>
<dbReference type="GO" id="GO:0046872">
    <property type="term" value="F:metal ion binding"/>
    <property type="evidence" value="ECO:0007669"/>
    <property type="project" value="UniProtKB-KW"/>
</dbReference>
<keyword evidence="7" id="KW-0539">Nucleus</keyword>
<keyword evidence="3" id="KW-0479">Metal-binding</keyword>
<feature type="compositionally biased region" description="Basic and acidic residues" evidence="8">
    <location>
        <begin position="160"/>
        <end position="170"/>
    </location>
</feature>
<sequence>MIRHQDDKPIIEGHLIEGAPPSLYCVFDFISADQETLFLSKIYDGSKKWTSLLNRRLQNWGGLPSHKGMVKEGLPQWLTEQCENLSAGSVFPSGQQPNHVLVNEYLPGQGILPHEDGPVFSPTIATVTLRSHCLLEFYPHRRQPDKDDPQAGAEAEDGTEAGKDDGNEPEFKIYLPPRSLFVVKDDCYRTYLHGISDTSADIVDEKVLNRTQSTHALAINEVLERGTRVSMTIRHVPKVMKESVQQALMARLLKR</sequence>
<dbReference type="EMBL" id="KQ241918">
    <property type="protein sequence ID" value="KNC82528.1"/>
    <property type="molecule type" value="Genomic_DNA"/>
</dbReference>
<name>A0A0L0G2V9_9EUKA</name>
<protein>
    <recommendedName>
        <fullName evidence="9">Fe2OG dioxygenase domain-containing protein</fullName>
    </recommendedName>
</protein>
<evidence type="ECO:0000256" key="4">
    <source>
        <dbReference type="ARBA" id="ARBA00022964"/>
    </source>
</evidence>
<evidence type="ECO:0000256" key="6">
    <source>
        <dbReference type="ARBA" id="ARBA00023004"/>
    </source>
</evidence>
<evidence type="ECO:0000256" key="1">
    <source>
        <dbReference type="ARBA" id="ARBA00004123"/>
    </source>
</evidence>
<feature type="region of interest" description="Disordered" evidence="8">
    <location>
        <begin position="140"/>
        <end position="170"/>
    </location>
</feature>
<accession>A0A0L0G2V9</accession>
<evidence type="ECO:0000256" key="2">
    <source>
        <dbReference type="ARBA" id="ARBA00007879"/>
    </source>
</evidence>
<comment type="similarity">
    <text evidence="2">Belongs to the alkB family.</text>
</comment>
<dbReference type="Pfam" id="PF13532">
    <property type="entry name" value="2OG-FeII_Oxy_2"/>
    <property type="match status" value="1"/>
</dbReference>
<dbReference type="STRING" id="667725.A0A0L0G2V9"/>
<comment type="subcellular location">
    <subcellularLocation>
        <location evidence="1">Nucleus</location>
    </subcellularLocation>
</comment>
<reference evidence="10 11" key="1">
    <citation type="submission" date="2011-02" db="EMBL/GenBank/DDBJ databases">
        <title>The Genome Sequence of Sphaeroforma arctica JP610.</title>
        <authorList>
            <consortium name="The Broad Institute Genome Sequencing Platform"/>
            <person name="Russ C."/>
            <person name="Cuomo C."/>
            <person name="Young S.K."/>
            <person name="Zeng Q."/>
            <person name="Gargeya S."/>
            <person name="Alvarado L."/>
            <person name="Berlin A."/>
            <person name="Chapman S.B."/>
            <person name="Chen Z."/>
            <person name="Freedman E."/>
            <person name="Gellesch M."/>
            <person name="Goldberg J."/>
            <person name="Griggs A."/>
            <person name="Gujja S."/>
            <person name="Heilman E."/>
            <person name="Heiman D."/>
            <person name="Howarth C."/>
            <person name="Mehta T."/>
            <person name="Neiman D."/>
            <person name="Pearson M."/>
            <person name="Roberts A."/>
            <person name="Saif S."/>
            <person name="Shea T."/>
            <person name="Shenoy N."/>
            <person name="Sisk P."/>
            <person name="Stolte C."/>
            <person name="Sykes S."/>
            <person name="White J."/>
            <person name="Yandava C."/>
            <person name="Burger G."/>
            <person name="Gray M.W."/>
            <person name="Holland P.W.H."/>
            <person name="King N."/>
            <person name="Lang F.B.F."/>
            <person name="Roger A.J."/>
            <person name="Ruiz-Trillo I."/>
            <person name="Haas B."/>
            <person name="Nusbaum C."/>
            <person name="Birren B."/>
        </authorList>
    </citation>
    <scope>NUCLEOTIDE SEQUENCE [LARGE SCALE GENOMIC DNA]</scope>
    <source>
        <strain evidence="10 11">JP610</strain>
    </source>
</reference>
<gene>
    <name evidence="10" type="ORF">SARC_05176</name>
</gene>
<evidence type="ECO:0000256" key="7">
    <source>
        <dbReference type="ARBA" id="ARBA00023242"/>
    </source>
</evidence>
<dbReference type="eggNOG" id="KOG3200">
    <property type="taxonomic scope" value="Eukaryota"/>
</dbReference>
<keyword evidence="4" id="KW-0223">Dioxygenase</keyword>
<dbReference type="InterPro" id="IPR037151">
    <property type="entry name" value="AlkB-like_sf"/>
</dbReference>
<evidence type="ECO:0000256" key="3">
    <source>
        <dbReference type="ARBA" id="ARBA00022723"/>
    </source>
</evidence>
<dbReference type="GO" id="GO:0005634">
    <property type="term" value="C:nucleus"/>
    <property type="evidence" value="ECO:0007669"/>
    <property type="project" value="UniProtKB-SubCell"/>
</dbReference>
<evidence type="ECO:0000256" key="8">
    <source>
        <dbReference type="SAM" id="MobiDB-lite"/>
    </source>
</evidence>
<dbReference type="InterPro" id="IPR027450">
    <property type="entry name" value="AlkB-like"/>
</dbReference>
<dbReference type="OrthoDB" id="412814at2759"/>
<dbReference type="Gene3D" id="2.60.120.590">
    <property type="entry name" value="Alpha-ketoglutarate-dependent dioxygenase AlkB-like"/>
    <property type="match status" value="1"/>
</dbReference>
<dbReference type="RefSeq" id="XP_014156430.1">
    <property type="nucleotide sequence ID" value="XM_014300955.1"/>
</dbReference>
<evidence type="ECO:0000313" key="10">
    <source>
        <dbReference type="EMBL" id="KNC82528.1"/>
    </source>
</evidence>
<keyword evidence="5" id="KW-0560">Oxidoreductase</keyword>
<evidence type="ECO:0000256" key="5">
    <source>
        <dbReference type="ARBA" id="ARBA00023002"/>
    </source>
</evidence>
<feature type="compositionally biased region" description="Basic and acidic residues" evidence="8">
    <location>
        <begin position="140"/>
        <end position="149"/>
    </location>
</feature>